<dbReference type="AlphaFoldDB" id="N2C0I4"/>
<dbReference type="EMBL" id="AGXC01000001">
    <property type="protein sequence ID" value="EMZ42684.1"/>
    <property type="molecule type" value="Genomic_DNA"/>
</dbReference>
<name>N2C0I4_9ACTN</name>
<accession>N2C0I4</accession>
<dbReference type="HOGENOM" id="CLU_1745929_0_0_11"/>
<keyword evidence="2" id="KW-1185">Reference proteome</keyword>
<dbReference type="PATRIC" id="fig|997872.3.peg.236"/>
<reference evidence="1 2" key="1">
    <citation type="submission" date="2013-03" db="EMBL/GenBank/DDBJ databases">
        <title>The Genome Sequence of Atopobium minutum 10063974.</title>
        <authorList>
            <consortium name="The Broad Institute Genome Sequencing Platform"/>
            <person name="Earl A."/>
            <person name="Ward D."/>
            <person name="Feldgarden M."/>
            <person name="Gevers D."/>
            <person name="Lambert T."/>
            <person name="Marvaud J.-C."/>
            <person name="Courvalin P."/>
            <person name="Walker B."/>
            <person name="Young S.K."/>
            <person name="Zeng Q."/>
            <person name="Gargeya S."/>
            <person name="Fitzgerald M."/>
            <person name="Haas B."/>
            <person name="Abouelleil A."/>
            <person name="Alvarado L."/>
            <person name="Arachchi H.M."/>
            <person name="Berlin A.M."/>
            <person name="Chapman S.B."/>
            <person name="Dewar J."/>
            <person name="Goldberg J."/>
            <person name="Griggs A."/>
            <person name="Gujja S."/>
            <person name="Hansen M."/>
            <person name="Howarth C."/>
            <person name="Imamovic A."/>
            <person name="Larimer J."/>
            <person name="McCowan C."/>
            <person name="Murphy C."/>
            <person name="Neiman D."/>
            <person name="Pearson M."/>
            <person name="Priest M."/>
            <person name="Roberts A."/>
            <person name="Saif S."/>
            <person name="Shea T."/>
            <person name="Sisk P."/>
            <person name="Sykes S."/>
            <person name="Wortman J."/>
            <person name="Nusbaum C."/>
            <person name="Birren B."/>
        </authorList>
    </citation>
    <scope>NUCLEOTIDE SEQUENCE [LARGE SCALE GENOMIC DNA]</scope>
    <source>
        <strain evidence="1 2">10063974</strain>
    </source>
</reference>
<comment type="caution">
    <text evidence="1">The sequence shown here is derived from an EMBL/GenBank/DDBJ whole genome shotgun (WGS) entry which is preliminary data.</text>
</comment>
<proteinExistence type="predicted"/>
<dbReference type="Proteomes" id="UP000012651">
    <property type="component" value="Unassembled WGS sequence"/>
</dbReference>
<dbReference type="OrthoDB" id="3630198at2"/>
<evidence type="ECO:0008006" key="3">
    <source>
        <dbReference type="Google" id="ProtNLM"/>
    </source>
</evidence>
<evidence type="ECO:0000313" key="1">
    <source>
        <dbReference type="EMBL" id="EMZ42684.1"/>
    </source>
</evidence>
<organism evidence="1 2">
    <name type="scientific">Atopobium minutum 10063974</name>
    <dbReference type="NCBI Taxonomy" id="997872"/>
    <lineage>
        <taxon>Bacteria</taxon>
        <taxon>Bacillati</taxon>
        <taxon>Actinomycetota</taxon>
        <taxon>Coriobacteriia</taxon>
        <taxon>Coriobacteriales</taxon>
        <taxon>Atopobiaceae</taxon>
        <taxon>Atopobium</taxon>
    </lineage>
</organism>
<evidence type="ECO:0000313" key="2">
    <source>
        <dbReference type="Proteomes" id="UP000012651"/>
    </source>
</evidence>
<protein>
    <recommendedName>
        <fullName evidence="3">Restriction endonuclease type IV Mrr domain-containing protein</fullName>
    </recommendedName>
</protein>
<gene>
    <name evidence="1" type="ORF">HMPREF1091_00242</name>
</gene>
<sequence length="149" mass="16662">MSRQRAKGTRFETAIVRWLCSRTNNDGSTIYRKALSGMRDTGDIHIEAHGMIGIIEAKDHKQVAHALVERWQGQTIAERNNAHAEFGLLVIHTAGCGATEKSPTFGRNVVRMTLRDLSRISSAVIRIDGHEDSLWVQITLDDLLTLLED</sequence>
<dbReference type="RefSeq" id="WP_002563017.1">
    <property type="nucleotide sequence ID" value="NZ_KB822533.1"/>
</dbReference>